<evidence type="ECO:0000313" key="12">
    <source>
        <dbReference type="Proteomes" id="UP000177269"/>
    </source>
</evidence>
<dbReference type="GO" id="GO:0005524">
    <property type="term" value="F:ATP binding"/>
    <property type="evidence" value="ECO:0007669"/>
    <property type="project" value="UniProtKB-KW"/>
</dbReference>
<name>A0A1G2P3K6_9BACT</name>
<evidence type="ECO:0000256" key="5">
    <source>
        <dbReference type="ARBA" id="ARBA00022917"/>
    </source>
</evidence>
<dbReference type="SUPFAM" id="SSF52374">
    <property type="entry name" value="Nucleotidylyl transferase"/>
    <property type="match status" value="1"/>
</dbReference>
<evidence type="ECO:0000256" key="6">
    <source>
        <dbReference type="ARBA" id="ARBA00023146"/>
    </source>
</evidence>
<dbReference type="Proteomes" id="UP000177269">
    <property type="component" value="Unassembled WGS sequence"/>
</dbReference>
<feature type="domain" description="Methionyl/Valyl/Leucyl/Isoleucyl-tRNA synthetase anticodon-binding" evidence="10">
    <location>
        <begin position="615"/>
        <end position="721"/>
    </location>
</feature>
<dbReference type="SUPFAM" id="SSF47323">
    <property type="entry name" value="Anticodon-binding domain of a subclass of class I aminoacyl-tRNA synthetases"/>
    <property type="match status" value="1"/>
</dbReference>
<reference evidence="11 12" key="1">
    <citation type="journal article" date="2016" name="Nat. Commun.">
        <title>Thousands of microbial genomes shed light on interconnected biogeochemical processes in an aquifer system.</title>
        <authorList>
            <person name="Anantharaman K."/>
            <person name="Brown C.T."/>
            <person name="Hug L.A."/>
            <person name="Sharon I."/>
            <person name="Castelle C.J."/>
            <person name="Probst A.J."/>
            <person name="Thomas B.C."/>
            <person name="Singh A."/>
            <person name="Wilkins M.J."/>
            <person name="Karaoz U."/>
            <person name="Brodie E.L."/>
            <person name="Williams K.H."/>
            <person name="Hubbard S.S."/>
            <person name="Banfield J.F."/>
        </authorList>
    </citation>
    <scope>NUCLEOTIDE SEQUENCE [LARGE SCALE GENOMIC DNA]</scope>
</reference>
<dbReference type="InterPro" id="IPR002303">
    <property type="entry name" value="Valyl-tRNA_ligase"/>
</dbReference>
<dbReference type="CDD" id="cd00817">
    <property type="entry name" value="ValRS_core"/>
    <property type="match status" value="1"/>
</dbReference>
<evidence type="ECO:0000313" key="11">
    <source>
        <dbReference type="EMBL" id="OHA42863.1"/>
    </source>
</evidence>
<evidence type="ECO:0000259" key="9">
    <source>
        <dbReference type="Pfam" id="PF00133"/>
    </source>
</evidence>
<proteinExistence type="predicted"/>
<dbReference type="CDD" id="cd07962">
    <property type="entry name" value="Anticodon_Ia_Val"/>
    <property type="match status" value="1"/>
</dbReference>
<sequence length="722" mass="83930">MDEKFLKPYDPASTEKRIYELWEKSGYFNPDVKPEWKKNPEKNPNHAKPFTIIMPPTNANGSLHAGHGLVMTIQDIMVRYHRMRGYKTLWLPGLDHAGFETQVVYEKKLEKEKRSRFGMKSEDLYKEILAFTLENADKIKSQVRSLGASCDWSREKFTLNDDIIAIVYETFKKLSEDNLLYRGKRIVSWCPKHRTSFSDLEIKDVEVAEKFYYFKYGPFIIATSRPETKFGDKYVVMHPHDKRYSQYKNGQKIDLEWINGPITATVIKDEQIDMNFGTGVMTITPWHDAADFDIAERHGLDKEQIIDESGKLLPIAGEFSGMHISKARHLIVEKLKQKGLLEKIDENYKHVVRTCYKCGTTIEPQIKSQWFIRMRPLALRALKEIGSDKIEYIPEHFKKITQHWLENITDWNISRQIVWGISIPAKICDKCDKGYVDLDNIVSRCESCGGDVRKDTDTFDTWFSSSQWPFATLGFPDKPDFSEFYPTSVMETAGDIIFFWVARMIMMGLYRTGQIPFSTVYLHGMVLDAKGQKMSKSKGNVINPLLMTAKFGTDAFRMGLVVGNTPGTSLALSEDKVRGYKNFANKLWNITRFILSNTENEIIEPHFDEYTEDDSALRKERHALLEDVTKDMDNFRFYLAAEKLYHYVWHTLADKILEESKPIFEKGEEKEIKSRKQFLLHTLEKTLLVLHPFMPFITEEIWSKISRKGEGGDLLMTRQWPL</sequence>
<keyword evidence="5" id="KW-0648">Protein biosynthesis</keyword>
<dbReference type="InterPro" id="IPR002300">
    <property type="entry name" value="aa-tRNA-synth_Ia"/>
</dbReference>
<keyword evidence="6" id="KW-0030">Aminoacyl-tRNA synthetase</keyword>
<feature type="domain" description="Aminoacyl-tRNA synthetase class Ia" evidence="9">
    <location>
        <begin position="18"/>
        <end position="563"/>
    </location>
</feature>
<dbReference type="Gene3D" id="3.40.50.620">
    <property type="entry name" value="HUPs"/>
    <property type="match status" value="2"/>
</dbReference>
<dbReference type="Pfam" id="PF00133">
    <property type="entry name" value="tRNA-synt_1"/>
    <property type="match status" value="1"/>
</dbReference>
<dbReference type="EMBL" id="MHSK01000004">
    <property type="protein sequence ID" value="OHA42863.1"/>
    <property type="molecule type" value="Genomic_DNA"/>
</dbReference>
<dbReference type="GO" id="GO:0006438">
    <property type="term" value="P:valyl-tRNA aminoacylation"/>
    <property type="evidence" value="ECO:0007669"/>
    <property type="project" value="UniProtKB-UniRule"/>
</dbReference>
<evidence type="ECO:0000256" key="8">
    <source>
        <dbReference type="NCBIfam" id="TIGR00422"/>
    </source>
</evidence>
<gene>
    <name evidence="11" type="ORF">A3G52_01245</name>
</gene>
<dbReference type="InterPro" id="IPR013155">
    <property type="entry name" value="M/V/L/I-tRNA-synth_anticd-bd"/>
</dbReference>
<evidence type="ECO:0000256" key="3">
    <source>
        <dbReference type="ARBA" id="ARBA00022741"/>
    </source>
</evidence>
<evidence type="ECO:0000256" key="1">
    <source>
        <dbReference type="ARBA" id="ARBA00013169"/>
    </source>
</evidence>
<keyword evidence="4" id="KW-0067">ATP-binding</keyword>
<comment type="catalytic activity">
    <reaction evidence="7">
        <text>tRNA(Val) + L-valine + ATP = L-valyl-tRNA(Val) + AMP + diphosphate</text>
        <dbReference type="Rhea" id="RHEA:10704"/>
        <dbReference type="Rhea" id="RHEA-COMP:9672"/>
        <dbReference type="Rhea" id="RHEA-COMP:9708"/>
        <dbReference type="ChEBI" id="CHEBI:30616"/>
        <dbReference type="ChEBI" id="CHEBI:33019"/>
        <dbReference type="ChEBI" id="CHEBI:57762"/>
        <dbReference type="ChEBI" id="CHEBI:78442"/>
        <dbReference type="ChEBI" id="CHEBI:78537"/>
        <dbReference type="ChEBI" id="CHEBI:456215"/>
        <dbReference type="EC" id="6.1.1.9"/>
    </reaction>
</comment>
<evidence type="ECO:0000256" key="2">
    <source>
        <dbReference type="ARBA" id="ARBA00022598"/>
    </source>
</evidence>
<evidence type="ECO:0000259" key="10">
    <source>
        <dbReference type="Pfam" id="PF08264"/>
    </source>
</evidence>
<dbReference type="PANTHER" id="PTHR11946:SF93">
    <property type="entry name" value="VALINE--TRNA LIGASE, CHLOROPLASTIC_MITOCHONDRIAL 2"/>
    <property type="match status" value="1"/>
</dbReference>
<dbReference type="NCBIfam" id="NF004349">
    <property type="entry name" value="PRK05729.1"/>
    <property type="match status" value="1"/>
</dbReference>
<dbReference type="GO" id="GO:0002161">
    <property type="term" value="F:aminoacyl-tRNA deacylase activity"/>
    <property type="evidence" value="ECO:0007669"/>
    <property type="project" value="InterPro"/>
</dbReference>
<dbReference type="SUPFAM" id="SSF50677">
    <property type="entry name" value="ValRS/IleRS/LeuRS editing domain"/>
    <property type="match status" value="1"/>
</dbReference>
<dbReference type="InterPro" id="IPR009008">
    <property type="entry name" value="Val/Leu/Ile-tRNA-synth_edit"/>
</dbReference>
<organism evidence="11 12">
    <name type="scientific">Candidatus Taylorbacteria bacterium RIFCSPLOWO2_12_FULL_43_20</name>
    <dbReference type="NCBI Taxonomy" id="1802332"/>
    <lineage>
        <taxon>Bacteria</taxon>
        <taxon>Candidatus Tayloriibacteriota</taxon>
    </lineage>
</organism>
<keyword evidence="3" id="KW-0547">Nucleotide-binding</keyword>
<keyword evidence="2 11" id="KW-0436">Ligase</keyword>
<dbReference type="NCBIfam" id="TIGR00422">
    <property type="entry name" value="valS"/>
    <property type="match status" value="1"/>
</dbReference>
<dbReference type="GO" id="GO:0005829">
    <property type="term" value="C:cytosol"/>
    <property type="evidence" value="ECO:0007669"/>
    <property type="project" value="TreeGrafter"/>
</dbReference>
<protein>
    <recommendedName>
        <fullName evidence="1 8">Valine--tRNA ligase</fullName>
        <ecNumber evidence="1 8">6.1.1.9</ecNumber>
    </recommendedName>
</protein>
<dbReference type="InterPro" id="IPR033705">
    <property type="entry name" value="Anticodon_Ia_Val"/>
</dbReference>
<comment type="caution">
    <text evidence="11">The sequence shown here is derived from an EMBL/GenBank/DDBJ whole genome shotgun (WGS) entry which is preliminary data.</text>
</comment>
<dbReference type="InterPro" id="IPR014729">
    <property type="entry name" value="Rossmann-like_a/b/a_fold"/>
</dbReference>
<accession>A0A1G2P3K6</accession>
<dbReference type="Gene3D" id="1.10.730.10">
    <property type="entry name" value="Isoleucyl-tRNA Synthetase, Domain 1"/>
    <property type="match status" value="1"/>
</dbReference>
<dbReference type="AlphaFoldDB" id="A0A1G2P3K6"/>
<dbReference type="Pfam" id="PF08264">
    <property type="entry name" value="Anticodon_1"/>
    <property type="match status" value="1"/>
</dbReference>
<dbReference type="EC" id="6.1.1.9" evidence="1 8"/>
<evidence type="ECO:0000256" key="7">
    <source>
        <dbReference type="ARBA" id="ARBA00047552"/>
    </source>
</evidence>
<dbReference type="PANTHER" id="PTHR11946">
    <property type="entry name" value="VALYL-TRNA SYNTHETASES"/>
    <property type="match status" value="1"/>
</dbReference>
<evidence type="ECO:0000256" key="4">
    <source>
        <dbReference type="ARBA" id="ARBA00022840"/>
    </source>
</evidence>
<dbReference type="PRINTS" id="PR00986">
    <property type="entry name" value="TRNASYNTHVAL"/>
</dbReference>
<dbReference type="GO" id="GO:0004832">
    <property type="term" value="F:valine-tRNA ligase activity"/>
    <property type="evidence" value="ECO:0007669"/>
    <property type="project" value="UniProtKB-UniRule"/>
</dbReference>
<dbReference type="InterPro" id="IPR009080">
    <property type="entry name" value="tRNAsynth_Ia_anticodon-bd"/>
</dbReference>